<dbReference type="InterPro" id="IPR009003">
    <property type="entry name" value="Peptidase_S1_PA"/>
</dbReference>
<dbReference type="InterPro" id="IPR001254">
    <property type="entry name" value="Trypsin_dom"/>
</dbReference>
<evidence type="ECO:0000256" key="4">
    <source>
        <dbReference type="ARBA" id="ARBA00023240"/>
    </source>
</evidence>
<keyword evidence="10" id="KW-1185">Reference proteome</keyword>
<accession>A0A5E4QTI8</accession>
<dbReference type="Pfam" id="PF00089">
    <property type="entry name" value="Trypsin"/>
    <property type="match status" value="1"/>
</dbReference>
<keyword evidence="2" id="KW-0800">Toxin</keyword>
<dbReference type="AlphaFoldDB" id="A0A5E4QTI8"/>
<evidence type="ECO:0000256" key="7">
    <source>
        <dbReference type="ARBA" id="ARBA00084094"/>
    </source>
</evidence>
<dbReference type="GO" id="GO:0004252">
    <property type="term" value="F:serine-type endopeptidase activity"/>
    <property type="evidence" value="ECO:0007669"/>
    <property type="project" value="InterPro"/>
</dbReference>
<comment type="subcellular location">
    <subcellularLocation>
        <location evidence="1">Secreted</location>
        <location evidence="1">Extracellular space</location>
    </subcellularLocation>
</comment>
<dbReference type="EMBL" id="FZQP02005044">
    <property type="protein sequence ID" value="VVD00898.1"/>
    <property type="molecule type" value="Genomic_DNA"/>
</dbReference>
<reference evidence="9 10" key="1">
    <citation type="submission" date="2017-07" db="EMBL/GenBank/DDBJ databases">
        <authorList>
            <person name="Talla V."/>
            <person name="Backstrom N."/>
        </authorList>
    </citation>
    <scope>NUCLEOTIDE SEQUENCE [LARGE SCALE GENOMIC DNA]</scope>
</reference>
<evidence type="ECO:0000256" key="3">
    <source>
        <dbReference type="ARBA" id="ARBA00023157"/>
    </source>
</evidence>
<evidence type="ECO:0000259" key="8">
    <source>
        <dbReference type="PROSITE" id="PS50240"/>
    </source>
</evidence>
<evidence type="ECO:0000313" key="9">
    <source>
        <dbReference type="EMBL" id="VVD00898.1"/>
    </source>
</evidence>
<dbReference type="InterPro" id="IPR051487">
    <property type="entry name" value="Ser/Thr_Proteases_Immune/Dev"/>
</dbReference>
<dbReference type="FunFam" id="2.40.10.10:FF:000068">
    <property type="entry name" value="transmembrane protease serine 2"/>
    <property type="match status" value="1"/>
</dbReference>
<dbReference type="SMART" id="SM00020">
    <property type="entry name" value="Tryp_SPc"/>
    <property type="match status" value="1"/>
</dbReference>
<evidence type="ECO:0000256" key="6">
    <source>
        <dbReference type="ARBA" id="ARBA00055534"/>
    </source>
</evidence>
<dbReference type="SUPFAM" id="SSF50494">
    <property type="entry name" value="Trypsin-like serine proteases"/>
    <property type="match status" value="1"/>
</dbReference>
<keyword evidence="3" id="KW-1015">Disulfide bond</keyword>
<name>A0A5E4QTI8_9NEOP</name>
<evidence type="ECO:0000256" key="5">
    <source>
        <dbReference type="ARBA" id="ARBA00024195"/>
    </source>
</evidence>
<feature type="domain" description="Peptidase S1" evidence="8">
    <location>
        <begin position="52"/>
        <end position="260"/>
    </location>
</feature>
<comment type="function">
    <text evidence="6">Fibrinolytic activity; shows preferential cleavage of Arg-Gly bonds in all three fibrinogen chains. Contact with the caterpillars causes severe bleeding, due the anticoagulant effect of the protein.</text>
</comment>
<protein>
    <recommendedName>
        <fullName evidence="8">Peptidase S1 domain-containing protein</fullName>
    </recommendedName>
</protein>
<comment type="similarity">
    <text evidence="5">Belongs to the peptidase S1 family. CLIP subfamily.</text>
</comment>
<organism evidence="9 10">
    <name type="scientific">Leptidea sinapis</name>
    <dbReference type="NCBI Taxonomy" id="189913"/>
    <lineage>
        <taxon>Eukaryota</taxon>
        <taxon>Metazoa</taxon>
        <taxon>Ecdysozoa</taxon>
        <taxon>Arthropoda</taxon>
        <taxon>Hexapoda</taxon>
        <taxon>Insecta</taxon>
        <taxon>Pterygota</taxon>
        <taxon>Neoptera</taxon>
        <taxon>Endopterygota</taxon>
        <taxon>Lepidoptera</taxon>
        <taxon>Glossata</taxon>
        <taxon>Ditrysia</taxon>
        <taxon>Papilionoidea</taxon>
        <taxon>Pieridae</taxon>
        <taxon>Dismorphiinae</taxon>
        <taxon>Leptidea</taxon>
    </lineage>
</organism>
<dbReference type="InterPro" id="IPR043504">
    <property type="entry name" value="Peptidase_S1_PA_chymotrypsin"/>
</dbReference>
<dbReference type="PROSITE" id="PS50240">
    <property type="entry name" value="TRYPSIN_DOM"/>
    <property type="match status" value="1"/>
</dbReference>
<keyword evidence="7" id="KW-1205">Fibrinolytic toxin</keyword>
<evidence type="ECO:0000256" key="1">
    <source>
        <dbReference type="ARBA" id="ARBA00004239"/>
    </source>
</evidence>
<proteinExistence type="inferred from homology"/>
<dbReference type="Proteomes" id="UP000324832">
    <property type="component" value="Unassembled WGS sequence"/>
</dbReference>
<sequence>MEFDCRILIMYLANNVGLVWPNRYFPDHELAHLHPFPDRESNTMFVNLTLIPHHVLIVYKGWYCSGSLTSSRIVITAASCFSRRKCEAVTVKVGAESMTANGQVIPVLDVKKHEYFQRISITDNDIALLILKEHVIFHEKVKKILYLDQDVVVPDNTPLCVIGWGGTDQPVRNLNMPLRSEMTVISRDDCMRLYGRLVTPSNFCVRYNTQHRLSDNGGSVIYQNWLVGVLSAGGTSTRTPNIAIVTNISYFNRWIHLNTVTLLRKYCTEDSMDNYSFISFEK</sequence>
<keyword evidence="4" id="KW-1199">Hemostasis impairing toxin</keyword>
<gene>
    <name evidence="9" type="ORF">LSINAPIS_LOCUS11445</name>
</gene>
<evidence type="ECO:0000313" key="10">
    <source>
        <dbReference type="Proteomes" id="UP000324832"/>
    </source>
</evidence>
<dbReference type="PANTHER" id="PTHR24256">
    <property type="entry name" value="TRYPTASE-RELATED"/>
    <property type="match status" value="1"/>
</dbReference>
<evidence type="ECO:0000256" key="2">
    <source>
        <dbReference type="ARBA" id="ARBA00022656"/>
    </source>
</evidence>
<dbReference type="Gene3D" id="2.40.10.10">
    <property type="entry name" value="Trypsin-like serine proteases"/>
    <property type="match status" value="1"/>
</dbReference>
<dbReference type="GO" id="GO:0006508">
    <property type="term" value="P:proteolysis"/>
    <property type="evidence" value="ECO:0007669"/>
    <property type="project" value="InterPro"/>
</dbReference>
<dbReference type="GO" id="GO:0005576">
    <property type="term" value="C:extracellular region"/>
    <property type="evidence" value="ECO:0007669"/>
    <property type="project" value="UniProtKB-SubCell"/>
</dbReference>
<dbReference type="GO" id="GO:0090729">
    <property type="term" value="F:toxin activity"/>
    <property type="evidence" value="ECO:0007669"/>
    <property type="project" value="UniProtKB-KW"/>
</dbReference>